<dbReference type="EMBL" id="JALLAZ020000959">
    <property type="protein sequence ID" value="KAL3783707.1"/>
    <property type="molecule type" value="Genomic_DNA"/>
</dbReference>
<protein>
    <submittedName>
        <fullName evidence="2">Uncharacterized protein</fullName>
    </submittedName>
</protein>
<evidence type="ECO:0000313" key="3">
    <source>
        <dbReference type="Proteomes" id="UP001530315"/>
    </source>
</evidence>
<accession>A0ABD3P7W4</accession>
<comment type="caution">
    <text evidence="2">The sequence shown here is derived from an EMBL/GenBank/DDBJ whole genome shotgun (WGS) entry which is preliminary data.</text>
</comment>
<proteinExistence type="predicted"/>
<feature type="region of interest" description="Disordered" evidence="1">
    <location>
        <begin position="1"/>
        <end position="45"/>
    </location>
</feature>
<evidence type="ECO:0000313" key="2">
    <source>
        <dbReference type="EMBL" id="KAL3783707.1"/>
    </source>
</evidence>
<dbReference type="Proteomes" id="UP001530315">
    <property type="component" value="Unassembled WGS sequence"/>
</dbReference>
<evidence type="ECO:0000256" key="1">
    <source>
        <dbReference type="SAM" id="MobiDB-lite"/>
    </source>
</evidence>
<organism evidence="2 3">
    <name type="scientific">Stephanodiscus triporus</name>
    <dbReference type="NCBI Taxonomy" id="2934178"/>
    <lineage>
        <taxon>Eukaryota</taxon>
        <taxon>Sar</taxon>
        <taxon>Stramenopiles</taxon>
        <taxon>Ochrophyta</taxon>
        <taxon>Bacillariophyta</taxon>
        <taxon>Coscinodiscophyceae</taxon>
        <taxon>Thalassiosirophycidae</taxon>
        <taxon>Stephanodiscales</taxon>
        <taxon>Stephanodiscaceae</taxon>
        <taxon>Stephanodiscus</taxon>
    </lineage>
</organism>
<dbReference type="AlphaFoldDB" id="A0ABD3P7W4"/>
<reference evidence="2 3" key="1">
    <citation type="submission" date="2024-10" db="EMBL/GenBank/DDBJ databases">
        <title>Updated reference genomes for cyclostephanoid diatoms.</title>
        <authorList>
            <person name="Roberts W.R."/>
            <person name="Alverson A.J."/>
        </authorList>
    </citation>
    <scope>NUCLEOTIDE SEQUENCE [LARGE SCALE GENOMIC DNA]</scope>
    <source>
        <strain evidence="2 3">AJA276-08</strain>
    </source>
</reference>
<keyword evidence="3" id="KW-1185">Reference proteome</keyword>
<sequence>MAAIATPRRGLARDLATNDIDAATRDERTCPPPPRRRPPPPLLLGAPVVRVMPSQREERVLRFLPCEVRR</sequence>
<gene>
    <name evidence="2" type="ORF">ACHAW5_005192</name>
</gene>
<name>A0ABD3P7W4_9STRA</name>